<accession>A0A915Z209</accession>
<dbReference type="AlphaFoldDB" id="A0A915Z209"/>
<protein>
    <recommendedName>
        <fullName evidence="2">NADP-dependent oxidoreductase domain-containing protein</fullName>
    </recommendedName>
</protein>
<dbReference type="InterPro" id="IPR050791">
    <property type="entry name" value="Aldo-Keto_reductase"/>
</dbReference>
<dbReference type="Pfam" id="PF00248">
    <property type="entry name" value="Aldo_ket_red"/>
    <property type="match status" value="1"/>
</dbReference>
<dbReference type="GO" id="GO:0005737">
    <property type="term" value="C:cytoplasm"/>
    <property type="evidence" value="ECO:0007669"/>
    <property type="project" value="TreeGrafter"/>
</dbReference>
<dbReference type="Proteomes" id="UP000684084">
    <property type="component" value="Unassembled WGS sequence"/>
</dbReference>
<dbReference type="PANTHER" id="PTHR43625:SF40">
    <property type="entry name" value="ALDO-KETO REDUCTASE YAKC [NADP(+)]"/>
    <property type="match status" value="1"/>
</dbReference>
<comment type="caution">
    <text evidence="3">The sequence shown here is derived from an EMBL/GenBank/DDBJ whole genome shotgun (WGS) entry which is preliminary data.</text>
</comment>
<evidence type="ECO:0000256" key="1">
    <source>
        <dbReference type="ARBA" id="ARBA00023002"/>
    </source>
</evidence>
<keyword evidence="1" id="KW-0560">Oxidoreductase</keyword>
<dbReference type="GO" id="GO:0016491">
    <property type="term" value="F:oxidoreductase activity"/>
    <property type="evidence" value="ECO:0007669"/>
    <property type="project" value="UniProtKB-KW"/>
</dbReference>
<dbReference type="OrthoDB" id="37537at2759"/>
<feature type="domain" description="NADP-dependent oxidoreductase" evidence="2">
    <location>
        <begin position="18"/>
        <end position="285"/>
    </location>
</feature>
<evidence type="ECO:0000313" key="4">
    <source>
        <dbReference type="Proteomes" id="UP000684084"/>
    </source>
</evidence>
<dbReference type="InterPro" id="IPR023210">
    <property type="entry name" value="NADP_OxRdtase_dom"/>
</dbReference>
<sequence length="305" mass="34429">MSLPSLRELGKTGVKIPAIGLGCMNMSSLYGAADEQENIKILNRAIELGCTFWDTADMYGLGDNEILLSKVLKEHRNEVFLCTKFAFLQENGEIKVSGKPEYVRQACENSLKRLGIDYIDLYYQHRVDPNTPIEDTVGALAELVKEGKVKYIGLSECSAETLRRAYKVHPIAAVQTEYSPWTLDIEKNGVLEACRELGVTMVAYSPLGRGFLTGKFKSIDDFEPNDFRRTVPRFQGQLCLAWVIGQGENFVTIPGTKRLKYLEENFEARNIHLSPEELSEIRKIIDSIEIAGERYDENIAKFTDK</sequence>
<dbReference type="PANTHER" id="PTHR43625">
    <property type="entry name" value="AFLATOXIN B1 ALDEHYDE REDUCTASE"/>
    <property type="match status" value="1"/>
</dbReference>
<dbReference type="VEuPathDB" id="FungiDB:RhiirFUN_009993"/>
<name>A0A915Z209_9GLOM</name>
<dbReference type="EMBL" id="CAGKOT010000013">
    <property type="protein sequence ID" value="CAB5359157.1"/>
    <property type="molecule type" value="Genomic_DNA"/>
</dbReference>
<dbReference type="CDD" id="cd19076">
    <property type="entry name" value="AKR_AKR13A_13D"/>
    <property type="match status" value="1"/>
</dbReference>
<evidence type="ECO:0000313" key="3">
    <source>
        <dbReference type="EMBL" id="CAB5359157.1"/>
    </source>
</evidence>
<organism evidence="3 4">
    <name type="scientific">Rhizophagus irregularis</name>
    <dbReference type="NCBI Taxonomy" id="588596"/>
    <lineage>
        <taxon>Eukaryota</taxon>
        <taxon>Fungi</taxon>
        <taxon>Fungi incertae sedis</taxon>
        <taxon>Mucoromycota</taxon>
        <taxon>Glomeromycotina</taxon>
        <taxon>Glomeromycetes</taxon>
        <taxon>Glomerales</taxon>
        <taxon>Glomeraceae</taxon>
        <taxon>Rhizophagus</taxon>
    </lineage>
</organism>
<evidence type="ECO:0000259" key="2">
    <source>
        <dbReference type="Pfam" id="PF00248"/>
    </source>
</evidence>
<gene>
    <name evidence="3" type="ORF">CHRIB12_LOCUS7636</name>
</gene>
<proteinExistence type="predicted"/>
<reference evidence="3" key="1">
    <citation type="submission" date="2020-05" db="EMBL/GenBank/DDBJ databases">
        <authorList>
            <person name="Rincon C."/>
            <person name="Sanders R I."/>
            <person name="Robbins C."/>
            <person name="Chaturvedi A."/>
        </authorList>
    </citation>
    <scope>NUCLEOTIDE SEQUENCE</scope>
    <source>
        <strain evidence="3">CHB12</strain>
    </source>
</reference>